<dbReference type="PRINTS" id="PR00420">
    <property type="entry name" value="RNGMNOXGNASE"/>
</dbReference>
<dbReference type="EC" id="1.14.13.114" evidence="2"/>
<dbReference type="PANTHER" id="PTHR47469">
    <property type="entry name" value="MONOOXYGENASE-LIKE"/>
    <property type="match status" value="1"/>
</dbReference>
<dbReference type="OrthoDB" id="9782160at2"/>
<dbReference type="RefSeq" id="WP_058531370.1">
    <property type="nucleotide sequence ID" value="NZ_CAAAIN010000006.1"/>
</dbReference>
<dbReference type="AlphaFoldDB" id="A0A0W0XX81"/>
<gene>
    <name evidence="2" type="ORF">Lrub_1299</name>
</gene>
<dbReference type="SUPFAM" id="SSF54373">
    <property type="entry name" value="FAD-linked reductases, C-terminal domain"/>
    <property type="match status" value="1"/>
</dbReference>
<reference evidence="2" key="1">
    <citation type="submission" date="2015-11" db="EMBL/GenBank/DDBJ databases">
        <title>Genomic analysis of 38 Legionella species identifies large and diverse effector repertoires.</title>
        <authorList>
            <person name="Burstein D."/>
            <person name="Amaro F."/>
            <person name="Zusman T."/>
            <person name="Lifshitz Z."/>
            <person name="Cohen O."/>
            <person name="Gilbert J.A."/>
            <person name="Pupko T."/>
            <person name="Shuman H.A."/>
            <person name="Segal G."/>
        </authorList>
    </citation>
    <scope>NUCLEOTIDE SEQUENCE [LARGE SCALE GENOMIC DNA]</scope>
    <source>
        <strain evidence="2">WA-270A-C2</strain>
    </source>
</reference>
<dbReference type="PANTHER" id="PTHR47469:SF2">
    <property type="entry name" value="OS06G0597600 PROTEIN"/>
    <property type="match status" value="1"/>
</dbReference>
<dbReference type="InterPro" id="IPR054707">
    <property type="entry name" value="DhpH_subs-bd"/>
</dbReference>
<dbReference type="InterPro" id="IPR036188">
    <property type="entry name" value="FAD/NAD-bd_sf"/>
</dbReference>
<protein>
    <submittedName>
        <fullName evidence="2">6-hydroxynicotinate 3-monooxygenase</fullName>
        <ecNumber evidence="2">1.14.13.114</ecNumber>
    </submittedName>
</protein>
<dbReference type="SUPFAM" id="SSF51905">
    <property type="entry name" value="FAD/NAD(P)-binding domain"/>
    <property type="match status" value="1"/>
</dbReference>
<feature type="domain" description="2,6-dihydroxypyridine 3-monooxygenase substrate binding" evidence="1">
    <location>
        <begin position="167"/>
        <end position="287"/>
    </location>
</feature>
<evidence type="ECO:0000259" key="1">
    <source>
        <dbReference type="Pfam" id="PF22607"/>
    </source>
</evidence>
<keyword evidence="2" id="KW-0503">Monooxygenase</keyword>
<dbReference type="Proteomes" id="UP000054608">
    <property type="component" value="Unassembled WGS sequence"/>
</dbReference>
<accession>A0A0W0XX81</accession>
<dbReference type="InterPro" id="IPR053212">
    <property type="entry name" value="DHP_3-monooxygenase"/>
</dbReference>
<dbReference type="GO" id="GO:0043731">
    <property type="term" value="F:6-hydroxynicotinate 3-monooxygenase activity"/>
    <property type="evidence" value="ECO:0007669"/>
    <property type="project" value="UniProtKB-EC"/>
</dbReference>
<dbReference type="Gene3D" id="3.50.50.60">
    <property type="entry name" value="FAD/NAD(P)-binding domain"/>
    <property type="match status" value="2"/>
</dbReference>
<proteinExistence type="predicted"/>
<evidence type="ECO:0000313" key="2">
    <source>
        <dbReference type="EMBL" id="KTD48948.1"/>
    </source>
</evidence>
<comment type="caution">
    <text evidence="2">The sequence shown here is derived from an EMBL/GenBank/DDBJ whole genome shotgun (WGS) entry which is preliminary data.</text>
</comment>
<keyword evidence="3" id="KW-1185">Reference proteome</keyword>
<keyword evidence="2" id="KW-0560">Oxidoreductase</keyword>
<evidence type="ECO:0000313" key="3">
    <source>
        <dbReference type="Proteomes" id="UP000054608"/>
    </source>
</evidence>
<sequence length="420" mass="46906">MKKGIIIGGSISGCAVAILLSRLGIEVTVLERSSGSAEGNGAGIMLPLALVKKCIELDLFDADIPRLAISGRTFFRKTNAEGQVEKFWHQSLQGFALNWIDVYRNLRKRLNPGLIQHHQQVINIQKEKSRYSLKTALNTAYTADFVVAADGVESTVRKKLSSTTETYAGYIAWRGTLADCTYDPGESIECYPWENGHILVYRIPAADYEKTGKAMINWLIYERTSPDQLQLRLTDCQNKVHTRSVPPKGLHETQCDYLHALAKAHFPSVIAEIVHQTTHPFIQVIFDSQITAYPDNDLLFVGDAAATARPHSASGVTKALGNAIDLHQLLLSNPDKDLFPLFSQWKDKQQKTNAEEVDKAKKMGDALISNPPDWSGMDQKSMDVWWTQIMLGHTWLLHKPRTNLLIAAVKNTHFAPNCSR</sequence>
<dbReference type="PATRIC" id="fig|458.5.peg.1341"/>
<name>A0A0W0XX81_9GAMM</name>
<dbReference type="Pfam" id="PF22607">
    <property type="entry name" value="FAD_binding-like"/>
    <property type="match status" value="1"/>
</dbReference>
<dbReference type="EMBL" id="LNYT01000007">
    <property type="protein sequence ID" value="KTD48948.1"/>
    <property type="molecule type" value="Genomic_DNA"/>
</dbReference>
<organism evidence="2 3">
    <name type="scientific">Legionella rubrilucens</name>
    <dbReference type="NCBI Taxonomy" id="458"/>
    <lineage>
        <taxon>Bacteria</taxon>
        <taxon>Pseudomonadati</taxon>
        <taxon>Pseudomonadota</taxon>
        <taxon>Gammaproteobacteria</taxon>
        <taxon>Legionellales</taxon>
        <taxon>Legionellaceae</taxon>
        <taxon>Legionella</taxon>
    </lineage>
</organism>
<dbReference type="STRING" id="458.Lrub_1299"/>